<keyword evidence="6" id="KW-1015">Disulfide bond</keyword>
<keyword evidence="7" id="KW-0325">Glycoprotein</keyword>
<dbReference type="SUPFAM" id="SSF48726">
    <property type="entry name" value="Immunoglobulin"/>
    <property type="match status" value="1"/>
</dbReference>
<protein>
    <recommendedName>
        <fullName evidence="9">Immunoglobulin V-set domain-containing protein</fullName>
    </recommendedName>
</protein>
<evidence type="ECO:0000256" key="1">
    <source>
        <dbReference type="ARBA" id="ARBA00004479"/>
    </source>
</evidence>
<keyword evidence="4" id="KW-1133">Transmembrane helix</keyword>
<evidence type="ECO:0000256" key="7">
    <source>
        <dbReference type="ARBA" id="ARBA00023180"/>
    </source>
</evidence>
<dbReference type="InterPro" id="IPR000920">
    <property type="entry name" value="Myelin_P0-rel"/>
</dbReference>
<dbReference type="GeneTree" id="ENSGT00930000152975"/>
<keyword evidence="5" id="KW-0472">Membrane</keyword>
<keyword evidence="2" id="KW-0812">Transmembrane</keyword>
<keyword evidence="8" id="KW-0393">Immunoglobulin domain</keyword>
<dbReference type="InterPro" id="IPR013106">
    <property type="entry name" value="Ig_V-set"/>
</dbReference>
<comment type="subcellular location">
    <subcellularLocation>
        <location evidence="1">Membrane</location>
        <topology evidence="1">Single-pass type I membrane protein</topology>
    </subcellularLocation>
</comment>
<dbReference type="AlphaFoldDB" id="A0A8C4R8M7"/>
<evidence type="ECO:0000256" key="5">
    <source>
        <dbReference type="ARBA" id="ARBA00023136"/>
    </source>
</evidence>
<dbReference type="Pfam" id="PF07686">
    <property type="entry name" value="V-set"/>
    <property type="match status" value="1"/>
</dbReference>
<accession>A0A8C4R8M7</accession>
<evidence type="ECO:0000313" key="10">
    <source>
        <dbReference type="Ensembl" id="ENSEBUP00000025823.1"/>
    </source>
</evidence>
<dbReference type="Ensembl" id="ENSEBUT00000026399.1">
    <property type="protein sequence ID" value="ENSEBUP00000025823.1"/>
    <property type="gene ID" value="ENSEBUG00000015917.1"/>
</dbReference>
<evidence type="ECO:0000256" key="8">
    <source>
        <dbReference type="ARBA" id="ARBA00023319"/>
    </source>
</evidence>
<evidence type="ECO:0000256" key="6">
    <source>
        <dbReference type="ARBA" id="ARBA00023157"/>
    </source>
</evidence>
<dbReference type="InterPro" id="IPR013783">
    <property type="entry name" value="Ig-like_fold"/>
</dbReference>
<reference evidence="10" key="1">
    <citation type="submission" date="2025-08" db="UniProtKB">
        <authorList>
            <consortium name="Ensembl"/>
        </authorList>
    </citation>
    <scope>IDENTIFICATION</scope>
</reference>
<evidence type="ECO:0000256" key="2">
    <source>
        <dbReference type="ARBA" id="ARBA00022692"/>
    </source>
</evidence>
<feature type="domain" description="Immunoglobulin V-set" evidence="9">
    <location>
        <begin position="8"/>
        <end position="62"/>
    </location>
</feature>
<evidence type="ECO:0000256" key="3">
    <source>
        <dbReference type="ARBA" id="ARBA00022729"/>
    </source>
</evidence>
<dbReference type="Gene3D" id="2.60.40.10">
    <property type="entry name" value="Immunoglobulins"/>
    <property type="match status" value="1"/>
</dbReference>
<dbReference type="GO" id="GO:0005886">
    <property type="term" value="C:plasma membrane"/>
    <property type="evidence" value="ECO:0007669"/>
    <property type="project" value="TreeGrafter"/>
</dbReference>
<evidence type="ECO:0000313" key="11">
    <source>
        <dbReference type="Proteomes" id="UP000694388"/>
    </source>
</evidence>
<organism evidence="10 11">
    <name type="scientific">Eptatretus burgeri</name>
    <name type="common">Inshore hagfish</name>
    <dbReference type="NCBI Taxonomy" id="7764"/>
    <lineage>
        <taxon>Eukaryota</taxon>
        <taxon>Metazoa</taxon>
        <taxon>Chordata</taxon>
        <taxon>Craniata</taxon>
        <taxon>Vertebrata</taxon>
        <taxon>Cyclostomata</taxon>
        <taxon>Myxini</taxon>
        <taxon>Myxiniformes</taxon>
        <taxon>Myxinidae</taxon>
        <taxon>Eptatretinae</taxon>
        <taxon>Eptatretus</taxon>
    </lineage>
</organism>
<reference evidence="10" key="2">
    <citation type="submission" date="2025-09" db="UniProtKB">
        <authorList>
            <consortium name="Ensembl"/>
        </authorList>
    </citation>
    <scope>IDENTIFICATION</scope>
</reference>
<dbReference type="PRINTS" id="PR00213">
    <property type="entry name" value="MYELINP0"/>
</dbReference>
<sequence length="89" mass="10587">MEEIFLFEEKPRSFKERVEFSGNISREDFSITIHNTSLSDSGYYTCHVSNHNNMKANTTTVLLEIFPSEYIFQQSIDLYYFIIHFITIF</sequence>
<proteinExistence type="predicted"/>
<keyword evidence="11" id="KW-1185">Reference proteome</keyword>
<evidence type="ECO:0000256" key="4">
    <source>
        <dbReference type="ARBA" id="ARBA00022989"/>
    </source>
</evidence>
<keyword evidence="3" id="KW-0732">Signal</keyword>
<dbReference type="PANTHER" id="PTHR13869">
    <property type="entry name" value="MYELIN P0 RELATED"/>
    <property type="match status" value="1"/>
</dbReference>
<dbReference type="Proteomes" id="UP000694388">
    <property type="component" value="Unplaced"/>
</dbReference>
<evidence type="ECO:0000259" key="9">
    <source>
        <dbReference type="Pfam" id="PF07686"/>
    </source>
</evidence>
<dbReference type="InterPro" id="IPR036179">
    <property type="entry name" value="Ig-like_dom_sf"/>
</dbReference>
<dbReference type="PANTHER" id="PTHR13869:SF24">
    <property type="entry name" value="BASEMENT MEMBRANE-SPECIFIC HEPARAN SULFATE PROTEOGLYCAN CORE PROTEIN-LIKE"/>
    <property type="match status" value="1"/>
</dbReference>
<name>A0A8C4R8M7_EPTBU</name>